<name>A0ABW8EFB1_STRT5</name>
<comment type="caution">
    <text evidence="2">The sequence shown here is derived from an EMBL/GenBank/DDBJ whole genome shotgun (WGS) entry which is preliminary data.</text>
</comment>
<dbReference type="RefSeq" id="WP_402380184.1">
    <property type="nucleotide sequence ID" value="NZ_JBIUYY010000004.1"/>
</dbReference>
<accession>A0ABW8EFB1</accession>
<reference evidence="2 3" key="1">
    <citation type="submission" date="2024-10" db="EMBL/GenBank/DDBJ databases">
        <title>The Natural Products Discovery Center: Release of the First 8490 Sequenced Strains for Exploring Actinobacteria Biosynthetic Diversity.</title>
        <authorList>
            <person name="Kalkreuter E."/>
            <person name="Kautsar S.A."/>
            <person name="Yang D."/>
            <person name="Bader C.D."/>
            <person name="Teijaro C.N."/>
            <person name="Fluegel L."/>
            <person name="Davis C.M."/>
            <person name="Simpson J.R."/>
            <person name="Lauterbach L."/>
            <person name="Steele A.D."/>
            <person name="Gui C."/>
            <person name="Meng S."/>
            <person name="Li G."/>
            <person name="Viehrig K."/>
            <person name="Ye F."/>
            <person name="Su P."/>
            <person name="Kiefer A.F."/>
            <person name="Nichols A."/>
            <person name="Cepeda A.J."/>
            <person name="Yan W."/>
            <person name="Fan B."/>
            <person name="Jiang Y."/>
            <person name="Adhikari A."/>
            <person name="Zheng C.-J."/>
            <person name="Schuster L."/>
            <person name="Cowan T.M."/>
            <person name="Smanski M.J."/>
            <person name="Chevrette M.G."/>
            <person name="De Carvalho L.P.S."/>
            <person name="Shen B."/>
        </authorList>
    </citation>
    <scope>NUCLEOTIDE SEQUENCE [LARGE SCALE GENOMIC DNA]</scope>
    <source>
        <strain evidence="2 3">NPDC087220</strain>
    </source>
</reference>
<protein>
    <recommendedName>
        <fullName evidence="4">HEXXH motif domain-containing protein</fullName>
    </recommendedName>
</protein>
<evidence type="ECO:0008006" key="4">
    <source>
        <dbReference type="Google" id="ProtNLM"/>
    </source>
</evidence>
<feature type="region of interest" description="Disordered" evidence="1">
    <location>
        <begin position="71"/>
        <end position="94"/>
    </location>
</feature>
<evidence type="ECO:0000313" key="2">
    <source>
        <dbReference type="EMBL" id="MFJ2821928.1"/>
    </source>
</evidence>
<organism evidence="2 3">
    <name type="scientific">Streptomyces toxytricini</name>
    <name type="common">Actinomyces toxytricini</name>
    <dbReference type="NCBI Taxonomy" id="67369"/>
    <lineage>
        <taxon>Bacteria</taxon>
        <taxon>Bacillati</taxon>
        <taxon>Actinomycetota</taxon>
        <taxon>Actinomycetes</taxon>
        <taxon>Kitasatosporales</taxon>
        <taxon>Streptomycetaceae</taxon>
        <taxon>Streptomyces</taxon>
    </lineage>
</organism>
<gene>
    <name evidence="2" type="ORF">ACIO7M_12525</name>
</gene>
<keyword evidence="3" id="KW-1185">Reference proteome</keyword>
<proteinExistence type="predicted"/>
<evidence type="ECO:0000256" key="1">
    <source>
        <dbReference type="SAM" id="MobiDB-lite"/>
    </source>
</evidence>
<evidence type="ECO:0000313" key="3">
    <source>
        <dbReference type="Proteomes" id="UP001617351"/>
    </source>
</evidence>
<sequence>MKSSPDIATRLDTTLATGAFGDGNLLAADRDTLVAGQSWSLRRPAPVERPASGLEALHRIAERAERDRAGADVSFTSLTEGDGDEGAATDPTCPAPWAEGHRAWFVRDWDHARTGALLRVTRQVMDFSGYTGAIDGHAPDHRDGDAVSAGVALLAEALPRTTAHTLPLVRVLCVLRGEIPSMYLTQVPESVFLSDGLLRTHSPLVVGECLLHESLHEKYTLLRLVRRLVRPGQSDTTGPRVLLPWSLTMGERRRFGANRLLSTLHVYAHLTALHVAVLASAAHRDHHAEARTRLTTNYERGAYLAQALRFPEIAGHLGPDGLRLRDWLTEDVLGPASAAGAADGMSLAPYPTGTWNREDLVSV</sequence>
<dbReference type="Proteomes" id="UP001617351">
    <property type="component" value="Unassembled WGS sequence"/>
</dbReference>
<dbReference type="EMBL" id="JBIUYY010000004">
    <property type="protein sequence ID" value="MFJ2821928.1"/>
    <property type="molecule type" value="Genomic_DNA"/>
</dbReference>